<feature type="domain" description="Late embryogenesis abundant protein LEA-2 subgroup" evidence="7">
    <location>
        <begin position="273"/>
        <end position="365"/>
    </location>
</feature>
<feature type="transmembrane region" description="Helical" evidence="6">
    <location>
        <begin position="215"/>
        <end position="241"/>
    </location>
</feature>
<dbReference type="PANTHER" id="PTHR31415:SF4">
    <property type="entry name" value="NDR1_HIN1-LIKE PROTEIN 3"/>
    <property type="match status" value="1"/>
</dbReference>
<accession>A0AAV6WZZ9</accession>
<dbReference type="InterPro" id="IPR004864">
    <property type="entry name" value="LEA_2"/>
</dbReference>
<reference evidence="8" key="1">
    <citation type="submission" date="2019-10" db="EMBL/GenBank/DDBJ databases">
        <authorList>
            <person name="Zhang R."/>
            <person name="Pan Y."/>
            <person name="Wang J."/>
            <person name="Ma R."/>
            <person name="Yu S."/>
        </authorList>
    </citation>
    <scope>NUCLEOTIDE SEQUENCE</scope>
    <source>
        <strain evidence="8">LA-IB0</strain>
        <tissue evidence="8">Leaf</tissue>
    </source>
</reference>
<evidence type="ECO:0000256" key="6">
    <source>
        <dbReference type="SAM" id="Phobius"/>
    </source>
</evidence>
<evidence type="ECO:0000256" key="3">
    <source>
        <dbReference type="ARBA" id="ARBA00022989"/>
    </source>
</evidence>
<feature type="compositionally biased region" description="Polar residues" evidence="5">
    <location>
        <begin position="63"/>
        <end position="87"/>
    </location>
</feature>
<gene>
    <name evidence="8" type="ORF">BUALT_Bualt11G0089300</name>
</gene>
<evidence type="ECO:0000313" key="9">
    <source>
        <dbReference type="Proteomes" id="UP000826271"/>
    </source>
</evidence>
<keyword evidence="4 6" id="KW-0472">Membrane</keyword>
<feature type="compositionally biased region" description="Pro residues" evidence="5">
    <location>
        <begin position="23"/>
        <end position="41"/>
    </location>
</feature>
<comment type="subcellular location">
    <subcellularLocation>
        <location evidence="1">Membrane</location>
        <topology evidence="1">Single-pass membrane protein</topology>
    </subcellularLocation>
</comment>
<feature type="compositionally biased region" description="Polar residues" evidence="5">
    <location>
        <begin position="1"/>
        <end position="12"/>
    </location>
</feature>
<organism evidence="8 9">
    <name type="scientific">Buddleja alternifolia</name>
    <dbReference type="NCBI Taxonomy" id="168488"/>
    <lineage>
        <taxon>Eukaryota</taxon>
        <taxon>Viridiplantae</taxon>
        <taxon>Streptophyta</taxon>
        <taxon>Embryophyta</taxon>
        <taxon>Tracheophyta</taxon>
        <taxon>Spermatophyta</taxon>
        <taxon>Magnoliopsida</taxon>
        <taxon>eudicotyledons</taxon>
        <taxon>Gunneridae</taxon>
        <taxon>Pentapetalae</taxon>
        <taxon>asterids</taxon>
        <taxon>lamiids</taxon>
        <taxon>Lamiales</taxon>
        <taxon>Scrophulariaceae</taxon>
        <taxon>Buddlejeae</taxon>
        <taxon>Buddleja</taxon>
    </lineage>
</organism>
<evidence type="ECO:0000313" key="8">
    <source>
        <dbReference type="EMBL" id="KAG8374037.1"/>
    </source>
</evidence>
<dbReference type="Proteomes" id="UP000826271">
    <property type="component" value="Unassembled WGS sequence"/>
</dbReference>
<keyword evidence="2 6" id="KW-0812">Transmembrane</keyword>
<dbReference type="GO" id="GO:0098542">
    <property type="term" value="P:defense response to other organism"/>
    <property type="evidence" value="ECO:0007669"/>
    <property type="project" value="InterPro"/>
</dbReference>
<name>A0AAV6WZZ9_9LAMI</name>
<feature type="compositionally biased region" description="Pro residues" evidence="5">
    <location>
        <begin position="169"/>
        <end position="185"/>
    </location>
</feature>
<dbReference type="GO" id="GO:0005886">
    <property type="term" value="C:plasma membrane"/>
    <property type="evidence" value="ECO:0007669"/>
    <property type="project" value="TreeGrafter"/>
</dbReference>
<dbReference type="AlphaFoldDB" id="A0AAV6WZZ9"/>
<feature type="region of interest" description="Disordered" evidence="5">
    <location>
        <begin position="104"/>
        <end position="123"/>
    </location>
</feature>
<keyword evidence="3 6" id="KW-1133">Transmembrane helix</keyword>
<sequence>MSSPYYSRTETSPPDPSTFYASPPHPPPIGGATPSAPPDPTPYSLSPSHFHQPPPPPLFHPQVESTNQSYPNRVTNQTYSNATTNQPYAKGVTNQCYSNATTNQSNVNGVTNQPYPNVATNQSYANGASNQQYLNGATTQPSPNGPTNQAHPNGPTNQHYPNGAYYTPHAPPTRPARSPSPPPSPSKTDHCRKHNNKGHLCWNPCCCCGCLMTCLMTCICQIICVVLVIVAILILICWLIFRPTAVKFYATDASLTEFDLKDNTLQYNLALNLTIRNPNRRIGIYYDKIEANAIYQGERFATTQLQPFFQHHKSTNSLSPEFKGQNLVTLRNKQLSHYNDDKGSGVYAIDVKLYLRLRLKFLSFKLARLKPKINCDLRIPLNGVATSKVYESKRCNLIFRL</sequence>
<evidence type="ECO:0000256" key="4">
    <source>
        <dbReference type="ARBA" id="ARBA00023136"/>
    </source>
</evidence>
<feature type="region of interest" description="Disordered" evidence="5">
    <location>
        <begin position="1"/>
        <end position="87"/>
    </location>
</feature>
<feature type="region of interest" description="Disordered" evidence="5">
    <location>
        <begin position="132"/>
        <end position="189"/>
    </location>
</feature>
<dbReference type="InterPro" id="IPR044839">
    <property type="entry name" value="NDR1-like"/>
</dbReference>
<dbReference type="PANTHER" id="PTHR31415">
    <property type="entry name" value="OS05G0367900 PROTEIN"/>
    <property type="match status" value="1"/>
</dbReference>
<dbReference type="GO" id="GO:0009506">
    <property type="term" value="C:plasmodesma"/>
    <property type="evidence" value="ECO:0007669"/>
    <property type="project" value="TreeGrafter"/>
</dbReference>
<evidence type="ECO:0000256" key="1">
    <source>
        <dbReference type="ARBA" id="ARBA00004167"/>
    </source>
</evidence>
<feature type="compositionally biased region" description="Polar residues" evidence="5">
    <location>
        <begin position="132"/>
        <end position="160"/>
    </location>
</feature>
<keyword evidence="9" id="KW-1185">Reference proteome</keyword>
<evidence type="ECO:0000259" key="7">
    <source>
        <dbReference type="Pfam" id="PF03168"/>
    </source>
</evidence>
<evidence type="ECO:0000256" key="5">
    <source>
        <dbReference type="SAM" id="MobiDB-lite"/>
    </source>
</evidence>
<evidence type="ECO:0000256" key="2">
    <source>
        <dbReference type="ARBA" id="ARBA00022692"/>
    </source>
</evidence>
<comment type="caution">
    <text evidence="8">The sequence shown here is derived from an EMBL/GenBank/DDBJ whole genome shotgun (WGS) entry which is preliminary data.</text>
</comment>
<dbReference type="EMBL" id="WHWC01000011">
    <property type="protein sequence ID" value="KAG8374037.1"/>
    <property type="molecule type" value="Genomic_DNA"/>
</dbReference>
<proteinExistence type="predicted"/>
<protein>
    <recommendedName>
        <fullName evidence="7">Late embryogenesis abundant protein LEA-2 subgroup domain-containing protein</fullName>
    </recommendedName>
</protein>
<dbReference type="Pfam" id="PF03168">
    <property type="entry name" value="LEA_2"/>
    <property type="match status" value="1"/>
</dbReference>